<accession>A0A4Q6XQ33</accession>
<evidence type="ECO:0008006" key="4">
    <source>
        <dbReference type="Google" id="ProtNLM"/>
    </source>
</evidence>
<keyword evidence="1" id="KW-0812">Transmembrane</keyword>
<reference evidence="2 3" key="1">
    <citation type="submission" date="2019-02" db="EMBL/GenBank/DDBJ databases">
        <authorList>
            <person name="Li Y."/>
        </authorList>
    </citation>
    <scope>NUCLEOTIDE SEQUENCE [LARGE SCALE GENOMIC DNA]</scope>
    <source>
        <strain evidence="2 3">30C10-4-7</strain>
    </source>
</reference>
<keyword evidence="3" id="KW-1185">Reference proteome</keyword>
<dbReference type="AlphaFoldDB" id="A0A4Q6XQ33"/>
<evidence type="ECO:0000313" key="3">
    <source>
        <dbReference type="Proteomes" id="UP000292855"/>
    </source>
</evidence>
<keyword evidence="1" id="KW-1133">Transmembrane helix</keyword>
<sequence length="106" mass="13309">MTNIFSGRKAIAIVIFPFIFLLDKRYKEDRYLLNHENIHIKQAAEMLVVPFYIWYAVEFFIRYLQYRKFREAYFNISFEREAYRNEQNLQYLKSRKLWAFRKYLQL</sequence>
<evidence type="ECO:0000313" key="2">
    <source>
        <dbReference type="EMBL" id="RZF58256.1"/>
    </source>
</evidence>
<dbReference type="Proteomes" id="UP000292855">
    <property type="component" value="Unassembled WGS sequence"/>
</dbReference>
<protein>
    <recommendedName>
        <fullName evidence="4">DUF4157 domain-containing protein</fullName>
    </recommendedName>
</protein>
<dbReference type="EMBL" id="SGIT01000005">
    <property type="protein sequence ID" value="RZF58256.1"/>
    <property type="molecule type" value="Genomic_DNA"/>
</dbReference>
<evidence type="ECO:0000256" key="1">
    <source>
        <dbReference type="SAM" id="Phobius"/>
    </source>
</evidence>
<name>A0A4Q6XQ33_9SPHI</name>
<proteinExistence type="predicted"/>
<dbReference type="OrthoDB" id="1027344at2"/>
<gene>
    <name evidence="2" type="ORF">EWE74_19360</name>
</gene>
<keyword evidence="1" id="KW-0472">Membrane</keyword>
<feature type="transmembrane region" description="Helical" evidence="1">
    <location>
        <begin position="6"/>
        <end position="22"/>
    </location>
</feature>
<feature type="transmembrane region" description="Helical" evidence="1">
    <location>
        <begin position="43"/>
        <end position="64"/>
    </location>
</feature>
<comment type="caution">
    <text evidence="2">The sequence shown here is derived from an EMBL/GenBank/DDBJ whole genome shotgun (WGS) entry which is preliminary data.</text>
</comment>
<organism evidence="2 3">
    <name type="scientific">Sphingobacterium corticibacterium</name>
    <dbReference type="NCBI Taxonomy" id="2484746"/>
    <lineage>
        <taxon>Bacteria</taxon>
        <taxon>Pseudomonadati</taxon>
        <taxon>Bacteroidota</taxon>
        <taxon>Sphingobacteriia</taxon>
        <taxon>Sphingobacteriales</taxon>
        <taxon>Sphingobacteriaceae</taxon>
        <taxon>Sphingobacterium</taxon>
    </lineage>
</organism>